<evidence type="ECO:0000256" key="3">
    <source>
        <dbReference type="ARBA" id="ARBA00022801"/>
    </source>
</evidence>
<name>A0A561SKJ6_9PSEU</name>
<gene>
    <name evidence="7" type="ORF">FHX44_111270</name>
</gene>
<dbReference type="PANTHER" id="PTHR22600">
    <property type="entry name" value="BETA-HEXOSAMINIDASE"/>
    <property type="match status" value="1"/>
</dbReference>
<dbReference type="GO" id="GO:0004563">
    <property type="term" value="F:beta-N-acetylhexosaminidase activity"/>
    <property type="evidence" value="ECO:0007669"/>
    <property type="project" value="InterPro"/>
</dbReference>
<protein>
    <submittedName>
        <fullName evidence="7">Glycosyl hydrolase family 20</fullName>
    </submittedName>
</protein>
<dbReference type="GO" id="GO:0016020">
    <property type="term" value="C:membrane"/>
    <property type="evidence" value="ECO:0007669"/>
    <property type="project" value="TreeGrafter"/>
</dbReference>
<dbReference type="GO" id="GO:0030203">
    <property type="term" value="P:glycosaminoglycan metabolic process"/>
    <property type="evidence" value="ECO:0007669"/>
    <property type="project" value="TreeGrafter"/>
</dbReference>
<evidence type="ECO:0000256" key="2">
    <source>
        <dbReference type="ARBA" id="ARBA00022729"/>
    </source>
</evidence>
<dbReference type="Pfam" id="PF02838">
    <property type="entry name" value="Glyco_hydro_20b"/>
    <property type="match status" value="1"/>
</dbReference>
<dbReference type="PANTHER" id="PTHR22600:SF26">
    <property type="entry name" value="BETA-N-ACETYLHEXOSAMINIDASE"/>
    <property type="match status" value="1"/>
</dbReference>
<evidence type="ECO:0000256" key="4">
    <source>
        <dbReference type="ARBA" id="ARBA00023295"/>
    </source>
</evidence>
<dbReference type="Gene3D" id="3.30.379.10">
    <property type="entry name" value="Chitobiase/beta-hexosaminidase domain 2-like"/>
    <property type="match status" value="1"/>
</dbReference>
<dbReference type="InterPro" id="IPR015883">
    <property type="entry name" value="Glyco_hydro_20_cat"/>
</dbReference>
<dbReference type="SUPFAM" id="SSF51445">
    <property type="entry name" value="(Trans)glycosidases"/>
    <property type="match status" value="1"/>
</dbReference>
<evidence type="ECO:0000256" key="1">
    <source>
        <dbReference type="ARBA" id="ARBA00006285"/>
    </source>
</evidence>
<dbReference type="SUPFAM" id="SSF55545">
    <property type="entry name" value="beta-N-acetylhexosaminidase-like domain"/>
    <property type="match status" value="1"/>
</dbReference>
<keyword evidence="2" id="KW-0732">Signal</keyword>
<dbReference type="AlphaFoldDB" id="A0A561SKJ6"/>
<feature type="domain" description="Glycoside hydrolase family 20 catalytic" evidence="5">
    <location>
        <begin position="93"/>
        <end position="321"/>
    </location>
</feature>
<keyword evidence="8" id="KW-1185">Reference proteome</keyword>
<dbReference type="InterPro" id="IPR029018">
    <property type="entry name" value="Hex-like_dom2"/>
</dbReference>
<dbReference type="InterPro" id="IPR025705">
    <property type="entry name" value="Beta_hexosaminidase_sua/sub"/>
</dbReference>
<proteinExistence type="inferred from homology"/>
<dbReference type="GO" id="GO:0005975">
    <property type="term" value="P:carbohydrate metabolic process"/>
    <property type="evidence" value="ECO:0007669"/>
    <property type="project" value="InterPro"/>
</dbReference>
<evidence type="ECO:0000313" key="7">
    <source>
        <dbReference type="EMBL" id="TWF75386.1"/>
    </source>
</evidence>
<keyword evidence="4" id="KW-0326">Glycosidase</keyword>
<dbReference type="EMBL" id="VIWU01000001">
    <property type="protein sequence ID" value="TWF75386.1"/>
    <property type="molecule type" value="Genomic_DNA"/>
</dbReference>
<dbReference type="Proteomes" id="UP000321261">
    <property type="component" value="Unassembled WGS sequence"/>
</dbReference>
<dbReference type="PRINTS" id="PR00738">
    <property type="entry name" value="GLHYDRLASE20"/>
</dbReference>
<feature type="domain" description="Beta-hexosaminidase bacterial type N-terminal" evidence="6">
    <location>
        <begin position="35"/>
        <end position="90"/>
    </location>
</feature>
<organism evidence="7 8">
    <name type="scientific">Pseudonocardia hierapolitana</name>
    <dbReference type="NCBI Taxonomy" id="1128676"/>
    <lineage>
        <taxon>Bacteria</taxon>
        <taxon>Bacillati</taxon>
        <taxon>Actinomycetota</taxon>
        <taxon>Actinomycetes</taxon>
        <taxon>Pseudonocardiales</taxon>
        <taxon>Pseudonocardiaceae</taxon>
        <taxon>Pseudonocardia</taxon>
    </lineage>
</organism>
<dbReference type="Pfam" id="PF00728">
    <property type="entry name" value="Glyco_hydro_20"/>
    <property type="match status" value="1"/>
</dbReference>
<accession>A0A561SKJ6</accession>
<sequence length="601" mass="64539">MIGVPSPTVPLFPVPRSFEVLAAPGPAPGAPVAVRHEPELPEQGYSLVRDAGGTQISYRDDAGLRYAHQTLDQLRADPELSHRAVRVRDWPDFPVRGFMLDVSRDRVPTRRTLRRYVEILAAARMNQLELYTEHTFTYAGHTAVWAAASPLTVDDMRWLDALCAAHGITLVANQNTLGHMERWLAHEPYRDRAEKPEGFTIHGRHRRPSTLQPTPENAEFALGLVRELAATVRARRVNIGADEPWELGKGRSAADAAERGLGQVYLDHLLRVAVPLIEDGYEVMFWADVLADHPEVAGALPTSGLVPVVWQYDGPVHARAALDRATPEQRRQWAADGFDMDALAGGFRERAKALTSAGRPFWVAPGTGAWNSVIGRLDNAVENLLDAAEIGREHGAGGYVVTTWGDHGHHEPPPVTYPGLLFGAAVSWCLDSNREMDLAAALDRIVFDGPGLGSALIAAGSVADVVDAPLLNGSALSAVLFGREDVPAVAPEALAEAERVLSAATDALAHARPAAADGDIAVRETAHAIAIARFALALLAAGGVARLTPAAAGDLLHRLDALLVEQRACWLLSARPGGLDDSIATFAPLRSALVERAAARQ</sequence>
<dbReference type="OrthoDB" id="9763537at2"/>
<dbReference type="InterPro" id="IPR015882">
    <property type="entry name" value="HEX_bac_N"/>
</dbReference>
<evidence type="ECO:0000259" key="5">
    <source>
        <dbReference type="Pfam" id="PF00728"/>
    </source>
</evidence>
<evidence type="ECO:0000259" key="6">
    <source>
        <dbReference type="Pfam" id="PF02838"/>
    </source>
</evidence>
<reference evidence="7 8" key="1">
    <citation type="submission" date="2019-06" db="EMBL/GenBank/DDBJ databases">
        <title>Sequencing the genomes of 1000 actinobacteria strains.</title>
        <authorList>
            <person name="Klenk H.-P."/>
        </authorList>
    </citation>
    <scope>NUCLEOTIDE SEQUENCE [LARGE SCALE GENOMIC DNA]</scope>
    <source>
        <strain evidence="7 8">DSM 45671</strain>
    </source>
</reference>
<dbReference type="InterPro" id="IPR017853">
    <property type="entry name" value="GH"/>
</dbReference>
<keyword evidence="3 7" id="KW-0378">Hydrolase</keyword>
<comment type="similarity">
    <text evidence="1">Belongs to the glycosyl hydrolase 20 family.</text>
</comment>
<comment type="caution">
    <text evidence="7">The sequence shown here is derived from an EMBL/GenBank/DDBJ whole genome shotgun (WGS) entry which is preliminary data.</text>
</comment>
<evidence type="ECO:0000313" key="8">
    <source>
        <dbReference type="Proteomes" id="UP000321261"/>
    </source>
</evidence>
<dbReference type="Gene3D" id="3.20.20.80">
    <property type="entry name" value="Glycosidases"/>
    <property type="match status" value="1"/>
</dbReference>